<sequence>MRIMDASHVDLVVAAQGGDDRARDALIAMYLPLIYNVVGHALRGHADVDDVVQETLLRAVRDLPTVRDPNSFRSWLVAIAIHQISSHMRRRRTGGEVLAVFDERSEPPHPQPGFEETTILRLELSEQRRHVAQASRWLDPEHRTTLALWWQEATGTMNRRDLAAALGVSAAHAGVRLQRMREQLDQGRAIAAALATEPACPRLTAEIDGWDGRHSPLWRKRIARHVRDCPACRTAAGSRLPLERLLLTFAPLTVPAGLAAGLIAKELTTAATVTATGIKFGLLGKLAQALISHPVAGTLTGTALVVAGTVAYVTAPEPRPPVVVTAPTAGKPEQLPATPQETPVSPPRPSPSDPNPPRSPLVPHGSWSLESVAANGQYLTHTGDLAALAVAGDEQNRRRATFTVVAGLADPDCVTFRAADGRYLRHYELRLRLDADQGTALFREDATFCPVAGATDGSVTLRAHNYPGSVMRSRDGGIFLDGSDGSEVFARESSFVIRDPLTG</sequence>
<evidence type="ECO:0000256" key="3">
    <source>
        <dbReference type="ARBA" id="ARBA00023163"/>
    </source>
</evidence>
<evidence type="ECO:0000256" key="4">
    <source>
        <dbReference type="SAM" id="MobiDB-lite"/>
    </source>
</evidence>
<dbReference type="AlphaFoldDB" id="A0A841FR21"/>
<dbReference type="InterPro" id="IPR007627">
    <property type="entry name" value="RNA_pol_sigma70_r2"/>
</dbReference>
<dbReference type="InterPro" id="IPR039425">
    <property type="entry name" value="RNA_pol_sigma-70-like"/>
</dbReference>
<dbReference type="Pfam" id="PF05270">
    <property type="entry name" value="AbfB"/>
    <property type="match status" value="1"/>
</dbReference>
<dbReference type="InterPro" id="IPR013325">
    <property type="entry name" value="RNA_pol_sigma_r2"/>
</dbReference>
<reference evidence="7 8" key="1">
    <citation type="submission" date="2020-08" db="EMBL/GenBank/DDBJ databases">
        <title>Genomic Encyclopedia of Type Strains, Phase IV (KMG-IV): sequencing the most valuable type-strain genomes for metagenomic binning, comparative biology and taxonomic classification.</title>
        <authorList>
            <person name="Goeker M."/>
        </authorList>
    </citation>
    <scope>NUCLEOTIDE SEQUENCE [LARGE SCALE GENOMIC DNA]</scope>
    <source>
        <strain evidence="7 8">YIM 65646</strain>
    </source>
</reference>
<dbReference type="InterPro" id="IPR014284">
    <property type="entry name" value="RNA_pol_sigma-70_dom"/>
</dbReference>
<evidence type="ECO:0000256" key="1">
    <source>
        <dbReference type="ARBA" id="ARBA00023015"/>
    </source>
</evidence>
<feature type="domain" description="RNA polymerase sigma-70 region 2" evidence="5">
    <location>
        <begin position="26"/>
        <end position="92"/>
    </location>
</feature>
<dbReference type="Gene3D" id="2.80.10.50">
    <property type="match status" value="1"/>
</dbReference>
<dbReference type="Gene3D" id="1.10.1740.10">
    <property type="match status" value="1"/>
</dbReference>
<dbReference type="EMBL" id="JACHGT010000017">
    <property type="protein sequence ID" value="MBB6038635.1"/>
    <property type="molecule type" value="Genomic_DNA"/>
</dbReference>
<dbReference type="SUPFAM" id="SSF110221">
    <property type="entry name" value="AbfB domain"/>
    <property type="match status" value="1"/>
</dbReference>
<keyword evidence="8" id="KW-1185">Reference proteome</keyword>
<keyword evidence="2" id="KW-0731">Sigma factor</keyword>
<dbReference type="Pfam" id="PF04542">
    <property type="entry name" value="Sigma70_r2"/>
    <property type="match status" value="1"/>
</dbReference>
<dbReference type="NCBIfam" id="TIGR02937">
    <property type="entry name" value="sigma70-ECF"/>
    <property type="match status" value="1"/>
</dbReference>
<evidence type="ECO:0000259" key="5">
    <source>
        <dbReference type="Pfam" id="PF04542"/>
    </source>
</evidence>
<evidence type="ECO:0000313" key="7">
    <source>
        <dbReference type="EMBL" id="MBB6038635.1"/>
    </source>
</evidence>
<organism evidence="7 8">
    <name type="scientific">Phytomonospora endophytica</name>
    <dbReference type="NCBI Taxonomy" id="714109"/>
    <lineage>
        <taxon>Bacteria</taxon>
        <taxon>Bacillati</taxon>
        <taxon>Actinomycetota</taxon>
        <taxon>Actinomycetes</taxon>
        <taxon>Micromonosporales</taxon>
        <taxon>Micromonosporaceae</taxon>
        <taxon>Phytomonospora</taxon>
    </lineage>
</organism>
<dbReference type="RefSeq" id="WP_239122267.1">
    <property type="nucleotide sequence ID" value="NZ_BONT01000069.1"/>
</dbReference>
<name>A0A841FR21_9ACTN</name>
<dbReference type="GO" id="GO:0046556">
    <property type="term" value="F:alpha-L-arabinofuranosidase activity"/>
    <property type="evidence" value="ECO:0007669"/>
    <property type="project" value="InterPro"/>
</dbReference>
<dbReference type="PANTHER" id="PTHR43133:SF51">
    <property type="entry name" value="RNA POLYMERASE SIGMA FACTOR"/>
    <property type="match status" value="1"/>
</dbReference>
<evidence type="ECO:0000256" key="2">
    <source>
        <dbReference type="ARBA" id="ARBA00023082"/>
    </source>
</evidence>
<dbReference type="SUPFAM" id="SSF88946">
    <property type="entry name" value="Sigma2 domain of RNA polymerase sigma factors"/>
    <property type="match status" value="1"/>
</dbReference>
<dbReference type="GO" id="GO:0016987">
    <property type="term" value="F:sigma factor activity"/>
    <property type="evidence" value="ECO:0007669"/>
    <property type="project" value="UniProtKB-KW"/>
</dbReference>
<feature type="region of interest" description="Disordered" evidence="4">
    <location>
        <begin position="319"/>
        <end position="366"/>
    </location>
</feature>
<dbReference type="GO" id="GO:0006352">
    <property type="term" value="P:DNA-templated transcription initiation"/>
    <property type="evidence" value="ECO:0007669"/>
    <property type="project" value="InterPro"/>
</dbReference>
<evidence type="ECO:0000259" key="6">
    <source>
        <dbReference type="Pfam" id="PF05270"/>
    </source>
</evidence>
<dbReference type="Proteomes" id="UP000548476">
    <property type="component" value="Unassembled WGS sequence"/>
</dbReference>
<feature type="compositionally biased region" description="Pro residues" evidence="4">
    <location>
        <begin position="344"/>
        <end position="360"/>
    </location>
</feature>
<feature type="domain" description="Alpha-L-arabinofuranosidase B arabinose-binding" evidence="6">
    <location>
        <begin position="368"/>
        <end position="497"/>
    </location>
</feature>
<dbReference type="PANTHER" id="PTHR43133">
    <property type="entry name" value="RNA POLYMERASE ECF-TYPE SIGMA FACTO"/>
    <property type="match status" value="1"/>
</dbReference>
<proteinExistence type="predicted"/>
<evidence type="ECO:0000313" key="8">
    <source>
        <dbReference type="Proteomes" id="UP000548476"/>
    </source>
</evidence>
<accession>A0A841FR21</accession>
<keyword evidence="1" id="KW-0805">Transcription regulation</keyword>
<protein>
    <submittedName>
        <fullName evidence="7">RNA polymerase sigma factor (Sigma-70 family)</fullName>
    </submittedName>
</protein>
<comment type="caution">
    <text evidence="7">The sequence shown here is derived from an EMBL/GenBank/DDBJ whole genome shotgun (WGS) entry which is preliminary data.</text>
</comment>
<gene>
    <name evidence="7" type="ORF">HNR73_006521</name>
</gene>
<dbReference type="CDD" id="cd23399">
    <property type="entry name" value="beta-trefoil_ABD_ABFB"/>
    <property type="match status" value="1"/>
</dbReference>
<dbReference type="InterPro" id="IPR007934">
    <property type="entry name" value="AbfB_ABD"/>
</dbReference>
<dbReference type="GO" id="GO:0046373">
    <property type="term" value="P:L-arabinose metabolic process"/>
    <property type="evidence" value="ECO:0007669"/>
    <property type="project" value="InterPro"/>
</dbReference>
<keyword evidence="3" id="KW-0804">Transcription</keyword>
<dbReference type="InterPro" id="IPR036195">
    <property type="entry name" value="AbfB_ABD_sf"/>
</dbReference>